<dbReference type="EMBL" id="BNAB01000022">
    <property type="protein sequence ID" value="GHE05206.1"/>
    <property type="molecule type" value="Genomic_DNA"/>
</dbReference>
<dbReference type="SMART" id="SM00382">
    <property type="entry name" value="AAA"/>
    <property type="match status" value="1"/>
</dbReference>
<evidence type="ECO:0000313" key="4">
    <source>
        <dbReference type="EMBL" id="SDX68742.1"/>
    </source>
</evidence>
<organism evidence="3 6">
    <name type="scientific">Allgaiera indica</name>
    <dbReference type="NCBI Taxonomy" id="765699"/>
    <lineage>
        <taxon>Bacteria</taxon>
        <taxon>Pseudomonadati</taxon>
        <taxon>Pseudomonadota</taxon>
        <taxon>Alphaproteobacteria</taxon>
        <taxon>Rhodobacterales</taxon>
        <taxon>Paracoccaceae</taxon>
        <taxon>Allgaiera</taxon>
    </lineage>
</organism>
<gene>
    <name evidence="3" type="ORF">GCM10008024_35140</name>
    <name evidence="4" type="ORF">SAMN05444006_12428</name>
</gene>
<accession>A0AAN4UUJ8</accession>
<evidence type="ECO:0000313" key="3">
    <source>
        <dbReference type="EMBL" id="GHE05206.1"/>
    </source>
</evidence>
<feature type="domain" description="AAA+ ATPase" evidence="2">
    <location>
        <begin position="565"/>
        <end position="1105"/>
    </location>
</feature>
<dbReference type="InterPro" id="IPR027417">
    <property type="entry name" value="P-loop_NTPase"/>
</dbReference>
<comment type="caution">
    <text evidence="3">The sequence shown here is derived from an EMBL/GenBank/DDBJ whole genome shotgun (WGS) entry which is preliminary data.</text>
</comment>
<sequence length="1226" mass="136946">MWSEFEARIAENEGEQSLPLRRALFEVIRGSNLRPGQGVTKKMVSFKFGPSERLLWEIQSPARNVFLSQKWQSYLEQAGFSCELRPYQKGMKDGGRHSALSREWAFGEADCVVLRIDDAGDLKRLLELLVKSGAELVLDPAAVERWIASLRRFFPNLDRFDTPDPDFDDRERDYKLKTVANLRAALEGAADDQAVAQAILAAASDSNLLDWRTYLPLTRGSDADRSQLDPALGALAQAALGPTDGHPAALAAFASAWRDAVPKGSDDAARQIGEFLFLHLWPDEGVYIRHSVRQDLWREAIGTRFPAHESMADTYLDELRFMRAVRKAFEQRGLAPRDMIDVQSALWVVHNYKDDGDATLDELFNRGTVEAAMDAYDSYRVSGEHGDIFNAFGEPRDYWVRSTRERQNRVYPTKPLVGYILNKTDLNGGWGQKADAAARMHNAGFIVVDRDDKPATPPEEAEHLLRDADRIRVCALNYFIEPARERGASSVAIRAGDLAQAMGLRDAFPNICQVLGGDKFQHLAKVPAPTSTEPNPSSSTTFTYQLGSKAEPNTVTEATSTKAFSATNLILYGPPGTGKTYATAWEAVRLCLGNDVAAELENNRDVLMAEYRRLVNDGRIEFTTFHQSFSYEEFVEGLRPSTGEGETNTPEEIRSGGGFDLKPHDGIFKRISERARLDQGDYDHARHLDRSQGLFKLSLIGSDWRDQLASAMKQHQISWGFGAGIDWSAPEFEDFQAIKQLWLESNPGTDGRSADISGTWYFRGAVDVGSYVLLTVGKNRIVALGRISGDYEFHPHVGDRQHTRKVDWIWGDERGADRSSFYPQTFSAFQPMYQLAPDKIDWDTLEAITFGKKAQSTTPAGYEGTELPFLDGSGSSDEQAFSDDGGDLVPLVDLDKLDLDEEPEGDLFTIGKLPPVRAGTFRHLAQDVAKQLVKRYPHGFALNQYRDALVKAGKMAAIEPTGGWESHNMPNWASHPAQGWLVPKAQVSATSRPDGGMPIDNVSAENRASNGPEKSSNQYVLIIDEINRANISKVFGELITLLEQDKRLGAQNEVRVQLPYSKKPFGVPSNLHIIGTMNAADRSIALLDTALRRRFSFQELMPDPKVLSENVGGINLRKLLFTINERIEYLFDREHQIGHAYFTGCRRRSDVEDVMRHKVIPLLAEYFYDDWSKVAAVLGDGPATTRRHFLEAISLPPPKGMSEDDLNGDKLRWSVKAEFDFSEFEA</sequence>
<dbReference type="InterPro" id="IPR052934">
    <property type="entry name" value="Methyl-DNA_Rec/Restrict_Enz"/>
</dbReference>
<dbReference type="AlphaFoldDB" id="A0AAN4UUJ8"/>
<protein>
    <submittedName>
        <fullName evidence="4">AAA domain (Dynein-related subfamily)</fullName>
    </submittedName>
</protein>
<dbReference type="PANTHER" id="PTHR37291:SF1">
    <property type="entry name" value="TYPE IV METHYL-DIRECTED RESTRICTION ENZYME ECOKMCRB SUBUNIT"/>
    <property type="match status" value="1"/>
</dbReference>
<reference evidence="3" key="1">
    <citation type="journal article" date="2014" name="Int. J. Syst. Evol. Microbiol.">
        <title>Complete genome sequence of Corynebacterium casei LMG S-19264T (=DSM 44701T), isolated from a smear-ripened cheese.</title>
        <authorList>
            <consortium name="US DOE Joint Genome Institute (JGI-PGF)"/>
            <person name="Walter F."/>
            <person name="Albersmeier A."/>
            <person name="Kalinowski J."/>
            <person name="Ruckert C."/>
        </authorList>
    </citation>
    <scope>NUCLEOTIDE SEQUENCE</scope>
    <source>
        <strain evidence="3">CGMCC 1.10859</strain>
    </source>
</reference>
<feature type="region of interest" description="Disordered" evidence="1">
    <location>
        <begin position="990"/>
        <end position="1014"/>
    </location>
</feature>
<name>A0AAN4UUJ8_9RHOB</name>
<dbReference type="InterPro" id="IPR011704">
    <property type="entry name" value="ATPase_dyneun-rel_AAA"/>
</dbReference>
<feature type="compositionally biased region" description="Polar residues" evidence="1">
    <location>
        <begin position="1003"/>
        <end position="1014"/>
    </location>
</feature>
<evidence type="ECO:0000256" key="1">
    <source>
        <dbReference type="SAM" id="MobiDB-lite"/>
    </source>
</evidence>
<dbReference type="RefSeq" id="WP_244521057.1">
    <property type="nucleotide sequence ID" value="NZ_BNAB01000022.1"/>
</dbReference>
<dbReference type="EMBL" id="FNOB01000024">
    <property type="protein sequence ID" value="SDX68742.1"/>
    <property type="molecule type" value="Genomic_DNA"/>
</dbReference>
<evidence type="ECO:0000313" key="5">
    <source>
        <dbReference type="Proteomes" id="UP000199541"/>
    </source>
</evidence>
<dbReference type="InterPro" id="IPR003593">
    <property type="entry name" value="AAA+_ATPase"/>
</dbReference>
<dbReference type="Proteomes" id="UP000634647">
    <property type="component" value="Unassembled WGS sequence"/>
</dbReference>
<dbReference type="Pfam" id="PF07728">
    <property type="entry name" value="AAA_5"/>
    <property type="match status" value="1"/>
</dbReference>
<dbReference type="GO" id="GO:0016887">
    <property type="term" value="F:ATP hydrolysis activity"/>
    <property type="evidence" value="ECO:0007669"/>
    <property type="project" value="InterPro"/>
</dbReference>
<dbReference type="GO" id="GO:0005524">
    <property type="term" value="F:ATP binding"/>
    <property type="evidence" value="ECO:0007669"/>
    <property type="project" value="InterPro"/>
</dbReference>
<evidence type="ECO:0000313" key="6">
    <source>
        <dbReference type="Proteomes" id="UP000634647"/>
    </source>
</evidence>
<feature type="region of interest" description="Disordered" evidence="1">
    <location>
        <begin position="638"/>
        <end position="657"/>
    </location>
</feature>
<reference evidence="3" key="3">
    <citation type="submission" date="2023-06" db="EMBL/GenBank/DDBJ databases">
        <authorList>
            <person name="Sun Q."/>
            <person name="Zhou Y."/>
        </authorList>
    </citation>
    <scope>NUCLEOTIDE SEQUENCE</scope>
    <source>
        <strain evidence="3">CGMCC 1.10859</strain>
    </source>
</reference>
<reference evidence="4 5" key="2">
    <citation type="submission" date="2016-10" db="EMBL/GenBank/DDBJ databases">
        <authorList>
            <person name="Varghese N."/>
            <person name="Submissions S."/>
        </authorList>
    </citation>
    <scope>NUCLEOTIDE SEQUENCE [LARGE SCALE GENOMIC DNA]</scope>
    <source>
        <strain evidence="4 5">DSM 24802</strain>
    </source>
</reference>
<keyword evidence="5" id="KW-1185">Reference proteome</keyword>
<dbReference type="Proteomes" id="UP000199541">
    <property type="component" value="Unassembled WGS sequence"/>
</dbReference>
<proteinExistence type="predicted"/>
<dbReference type="PANTHER" id="PTHR37291">
    <property type="entry name" value="5-METHYLCYTOSINE-SPECIFIC RESTRICTION ENZYME B"/>
    <property type="match status" value="1"/>
</dbReference>
<dbReference type="SUPFAM" id="SSF52540">
    <property type="entry name" value="P-loop containing nucleoside triphosphate hydrolases"/>
    <property type="match status" value="1"/>
</dbReference>
<evidence type="ECO:0000259" key="2">
    <source>
        <dbReference type="SMART" id="SM00382"/>
    </source>
</evidence>
<dbReference type="Gene3D" id="3.40.50.300">
    <property type="entry name" value="P-loop containing nucleotide triphosphate hydrolases"/>
    <property type="match status" value="1"/>
</dbReference>